<gene>
    <name evidence="2" type="ORF">SAMN04487989_101580</name>
</gene>
<keyword evidence="3" id="KW-1185">Reference proteome</keyword>
<reference evidence="3" key="1">
    <citation type="submission" date="2016-10" db="EMBL/GenBank/DDBJ databases">
        <authorList>
            <person name="Varghese N."/>
            <person name="Submissions S."/>
        </authorList>
    </citation>
    <scope>NUCLEOTIDE SEQUENCE [LARGE SCALE GENOMIC DNA]</scope>
    <source>
        <strain evidence="3">DSM 23925</strain>
    </source>
</reference>
<evidence type="ECO:0000313" key="3">
    <source>
        <dbReference type="Proteomes" id="UP000198705"/>
    </source>
</evidence>
<dbReference type="AlphaFoldDB" id="A0A1I4Z779"/>
<evidence type="ECO:0000313" key="2">
    <source>
        <dbReference type="EMBL" id="SFN46116.1"/>
    </source>
</evidence>
<feature type="chain" id="PRO_5011664889" description="Outer membrane lipoprotein-sorting protein" evidence="1">
    <location>
        <begin position="26"/>
        <end position="258"/>
    </location>
</feature>
<dbReference type="PROSITE" id="PS51257">
    <property type="entry name" value="PROKAR_LIPOPROTEIN"/>
    <property type="match status" value="1"/>
</dbReference>
<feature type="signal peptide" evidence="1">
    <location>
        <begin position="1"/>
        <end position="25"/>
    </location>
</feature>
<proteinExistence type="predicted"/>
<dbReference type="RefSeq" id="WP_245758178.1">
    <property type="nucleotide sequence ID" value="NZ_FOVN01000001.1"/>
</dbReference>
<organism evidence="2 3">
    <name type="scientific">Bizionia echini</name>
    <dbReference type="NCBI Taxonomy" id="649333"/>
    <lineage>
        <taxon>Bacteria</taxon>
        <taxon>Pseudomonadati</taxon>
        <taxon>Bacteroidota</taxon>
        <taxon>Flavobacteriia</taxon>
        <taxon>Flavobacteriales</taxon>
        <taxon>Flavobacteriaceae</taxon>
        <taxon>Bizionia</taxon>
    </lineage>
</organism>
<sequence>MNKTYNYPWLITLLFLVVMSCKSTASLTSGEANLALSKKDVLKAHQKNTPDFKTMQAKVRVVYTEGTKSQTHTVNLRMEADKTIWINSALNLIRVMITPEKVQFYNKIDNTYFDGDFSYLSDLLGTELDYNKVQNLLLGNAIFNLDKNNYNMSVYEDAYLFQPKEQIALFELFYIVNASHFKMNSQQLQQPRESRFLQVDYLNYQIIDKQSLPEQLKIIALEGDDETIIELEIKSVSLNEEVRFPFKIPSGFDKIDLK</sequence>
<dbReference type="EMBL" id="FOVN01000001">
    <property type="protein sequence ID" value="SFN46116.1"/>
    <property type="molecule type" value="Genomic_DNA"/>
</dbReference>
<dbReference type="STRING" id="649333.SAMN04487989_101580"/>
<dbReference type="InterPro" id="IPR025634">
    <property type="entry name" value="DUF4292"/>
</dbReference>
<protein>
    <recommendedName>
        <fullName evidence="4">Outer membrane lipoprotein-sorting protein</fullName>
    </recommendedName>
</protein>
<accession>A0A1I4Z779</accession>
<evidence type="ECO:0008006" key="4">
    <source>
        <dbReference type="Google" id="ProtNLM"/>
    </source>
</evidence>
<dbReference type="Proteomes" id="UP000198705">
    <property type="component" value="Unassembled WGS sequence"/>
</dbReference>
<dbReference type="Gene3D" id="2.50.20.10">
    <property type="entry name" value="Lipoprotein localisation LolA/LolB/LppX"/>
    <property type="match status" value="1"/>
</dbReference>
<dbReference type="Pfam" id="PF14125">
    <property type="entry name" value="DUF4292"/>
    <property type="match status" value="1"/>
</dbReference>
<evidence type="ECO:0000256" key="1">
    <source>
        <dbReference type="SAM" id="SignalP"/>
    </source>
</evidence>
<name>A0A1I4Z779_9FLAO</name>
<keyword evidence="1" id="KW-0732">Signal</keyword>